<gene>
    <name evidence="2" type="ORF">pdam_00020510</name>
</gene>
<dbReference type="Gene3D" id="3.90.215.10">
    <property type="entry name" value="Gamma Fibrinogen, chain A, domain 1"/>
    <property type="match status" value="1"/>
</dbReference>
<evidence type="ECO:0000259" key="1">
    <source>
        <dbReference type="Pfam" id="PF00147"/>
    </source>
</evidence>
<reference evidence="2 3" key="1">
    <citation type="journal article" date="2018" name="Sci. Rep.">
        <title>Comparative analysis of the Pocillopora damicornis genome highlights role of immune system in coral evolution.</title>
        <authorList>
            <person name="Cunning R."/>
            <person name="Bay R.A."/>
            <person name="Gillette P."/>
            <person name="Baker A.C."/>
            <person name="Traylor-Knowles N."/>
        </authorList>
    </citation>
    <scope>NUCLEOTIDE SEQUENCE [LARGE SCALE GENOMIC DNA]</scope>
    <source>
        <strain evidence="2">RSMAS</strain>
        <tissue evidence="2">Whole animal</tissue>
    </source>
</reference>
<evidence type="ECO:0000313" key="2">
    <source>
        <dbReference type="EMBL" id="RMX46499.1"/>
    </source>
</evidence>
<dbReference type="EMBL" id="RCHS01002691">
    <property type="protein sequence ID" value="RMX46499.1"/>
    <property type="molecule type" value="Genomic_DNA"/>
</dbReference>
<accession>A0A3M6TYX9</accession>
<dbReference type="OrthoDB" id="7972392at2759"/>
<dbReference type="Pfam" id="PF00147">
    <property type="entry name" value="Fibrinogen_C"/>
    <property type="match status" value="1"/>
</dbReference>
<comment type="caution">
    <text evidence="2">The sequence shown here is derived from an EMBL/GenBank/DDBJ whole genome shotgun (WGS) entry which is preliminary data.</text>
</comment>
<proteinExistence type="predicted"/>
<dbReference type="InterPro" id="IPR014716">
    <property type="entry name" value="Fibrinogen_a/b/g_C_1"/>
</dbReference>
<feature type="domain" description="Fibrinogen C-terminal" evidence="1">
    <location>
        <begin position="36"/>
        <end position="130"/>
    </location>
</feature>
<evidence type="ECO:0000313" key="3">
    <source>
        <dbReference type="Proteomes" id="UP000275408"/>
    </source>
</evidence>
<dbReference type="SUPFAM" id="SSF56496">
    <property type="entry name" value="Fibrinogen C-terminal domain-like"/>
    <property type="match status" value="1"/>
</dbReference>
<dbReference type="InterPro" id="IPR036056">
    <property type="entry name" value="Fibrinogen-like_C"/>
</dbReference>
<feature type="non-terminal residue" evidence="2">
    <location>
        <position position="134"/>
    </location>
</feature>
<dbReference type="Proteomes" id="UP000275408">
    <property type="component" value="Unassembled WGS sequence"/>
</dbReference>
<keyword evidence="3" id="KW-1185">Reference proteome</keyword>
<dbReference type="InterPro" id="IPR002181">
    <property type="entry name" value="Fibrinogen_a/b/g_C_dom"/>
</dbReference>
<organism evidence="2 3">
    <name type="scientific">Pocillopora damicornis</name>
    <name type="common">Cauliflower coral</name>
    <name type="synonym">Millepora damicornis</name>
    <dbReference type="NCBI Taxonomy" id="46731"/>
    <lineage>
        <taxon>Eukaryota</taxon>
        <taxon>Metazoa</taxon>
        <taxon>Cnidaria</taxon>
        <taxon>Anthozoa</taxon>
        <taxon>Hexacorallia</taxon>
        <taxon>Scleractinia</taxon>
        <taxon>Astrocoeniina</taxon>
        <taxon>Pocilloporidae</taxon>
        <taxon>Pocillopora</taxon>
    </lineage>
</organism>
<protein>
    <recommendedName>
        <fullName evidence="1">Fibrinogen C-terminal domain-containing protein</fullName>
    </recommendedName>
</protein>
<sequence>FWSAFSGTFCDLSNPTINAGIPNRLSKEYCSLFGRNNEGSHPNATVSSDSLTPHKDLNFGSWDRDPANCPLKRGGGWWYGRSSNCAVSSNLNGIYPHCRKETWADIFWKELDPNSPKGNAPTSTEMKIRPVDFL</sequence>
<name>A0A3M6TYX9_POCDA</name>
<feature type="non-terminal residue" evidence="2">
    <location>
        <position position="1"/>
    </location>
</feature>
<dbReference type="AlphaFoldDB" id="A0A3M6TYX9"/>